<proteinExistence type="predicted"/>
<feature type="compositionally biased region" description="Polar residues" evidence="1">
    <location>
        <begin position="453"/>
        <end position="467"/>
    </location>
</feature>
<dbReference type="AlphaFoldDB" id="A0A2R6QQT3"/>
<evidence type="ECO:0000256" key="1">
    <source>
        <dbReference type="SAM" id="MobiDB-lite"/>
    </source>
</evidence>
<dbReference type="OrthoDB" id="630817at2759"/>
<comment type="caution">
    <text evidence="2">The sequence shown here is derived from an EMBL/GenBank/DDBJ whole genome shotgun (WGS) entry which is preliminary data.</text>
</comment>
<feature type="region of interest" description="Disordered" evidence="1">
    <location>
        <begin position="453"/>
        <end position="478"/>
    </location>
</feature>
<dbReference type="FunCoup" id="A0A2R6QQT3">
    <property type="interactions" value="1824"/>
</dbReference>
<feature type="region of interest" description="Disordered" evidence="1">
    <location>
        <begin position="1021"/>
        <end position="1043"/>
    </location>
</feature>
<reference evidence="2 3" key="1">
    <citation type="submission" date="2017-07" db="EMBL/GenBank/DDBJ databases">
        <title>An improved, manually edited Actinidia chinensis var. chinensis (kiwifruit) genome highlights the challenges associated with draft genomes and gene prediction in plants.</title>
        <authorList>
            <person name="Pilkington S."/>
            <person name="Crowhurst R."/>
            <person name="Hilario E."/>
            <person name="Nardozza S."/>
            <person name="Fraser L."/>
            <person name="Peng Y."/>
            <person name="Gunaseelan K."/>
            <person name="Simpson R."/>
            <person name="Tahir J."/>
            <person name="Deroles S."/>
            <person name="Templeton K."/>
            <person name="Luo Z."/>
            <person name="Davy M."/>
            <person name="Cheng C."/>
            <person name="Mcneilage M."/>
            <person name="Scaglione D."/>
            <person name="Liu Y."/>
            <person name="Zhang Q."/>
            <person name="Datson P."/>
            <person name="De Silva N."/>
            <person name="Gardiner S."/>
            <person name="Bassett H."/>
            <person name="Chagne D."/>
            <person name="Mccallum J."/>
            <person name="Dzierzon H."/>
            <person name="Deng C."/>
            <person name="Wang Y.-Y."/>
            <person name="Barron N."/>
            <person name="Manako K."/>
            <person name="Bowen J."/>
            <person name="Foster T."/>
            <person name="Erridge Z."/>
            <person name="Tiffin H."/>
            <person name="Waite C."/>
            <person name="Davies K."/>
            <person name="Grierson E."/>
            <person name="Laing W."/>
            <person name="Kirk R."/>
            <person name="Chen X."/>
            <person name="Wood M."/>
            <person name="Montefiori M."/>
            <person name="Brummell D."/>
            <person name="Schwinn K."/>
            <person name="Catanach A."/>
            <person name="Fullerton C."/>
            <person name="Li D."/>
            <person name="Meiyalaghan S."/>
            <person name="Nieuwenhuizen N."/>
            <person name="Read N."/>
            <person name="Prakash R."/>
            <person name="Hunter D."/>
            <person name="Zhang H."/>
            <person name="Mckenzie M."/>
            <person name="Knabel M."/>
            <person name="Harris A."/>
            <person name="Allan A."/>
            <person name="Chen A."/>
            <person name="Janssen B."/>
            <person name="Plunkett B."/>
            <person name="Dwamena C."/>
            <person name="Voogd C."/>
            <person name="Leif D."/>
            <person name="Lafferty D."/>
            <person name="Souleyre E."/>
            <person name="Varkonyi-Gasic E."/>
            <person name="Gambi F."/>
            <person name="Hanley J."/>
            <person name="Yao J.-L."/>
            <person name="Cheung J."/>
            <person name="David K."/>
            <person name="Warren B."/>
            <person name="Marsh K."/>
            <person name="Snowden K."/>
            <person name="Lin-Wang K."/>
            <person name="Brian L."/>
            <person name="Martinez-Sanchez M."/>
            <person name="Wang M."/>
            <person name="Ileperuma N."/>
            <person name="Macnee N."/>
            <person name="Campin R."/>
            <person name="Mcatee P."/>
            <person name="Drummond R."/>
            <person name="Espley R."/>
            <person name="Ireland H."/>
            <person name="Wu R."/>
            <person name="Atkinson R."/>
            <person name="Karunairetnam S."/>
            <person name="Bulley S."/>
            <person name="Chunkath S."/>
            <person name="Hanley Z."/>
            <person name="Storey R."/>
            <person name="Thrimawithana A."/>
            <person name="Thomson S."/>
            <person name="David C."/>
            <person name="Testolin R."/>
        </authorList>
    </citation>
    <scope>NUCLEOTIDE SEQUENCE [LARGE SCALE GENOMIC DNA]</scope>
    <source>
        <strain evidence="3">cv. Red5</strain>
        <tissue evidence="2">Young leaf</tissue>
    </source>
</reference>
<dbReference type="STRING" id="1590841.A0A2R6QQT3"/>
<dbReference type="PANTHER" id="PTHR33167:SF4">
    <property type="entry name" value="TRANSCRIPTION FACTOR, PUTATIVE (DUF863)-RELATED"/>
    <property type="match status" value="1"/>
</dbReference>
<evidence type="ECO:0000313" key="3">
    <source>
        <dbReference type="Proteomes" id="UP000241394"/>
    </source>
</evidence>
<feature type="compositionally biased region" description="Low complexity" evidence="1">
    <location>
        <begin position="468"/>
        <end position="478"/>
    </location>
</feature>
<protein>
    <submittedName>
        <fullName evidence="2">Uncharacterized protein</fullName>
    </submittedName>
</protein>
<dbReference type="Pfam" id="PF05904">
    <property type="entry name" value="DUF863"/>
    <property type="match status" value="1"/>
</dbReference>
<sequence length="1050" mass="115779">MGTKVHCKSYLPGYCSMRDLNEDSSSSNWPLFSGDKPLANGQYYNSFLHRTVTNAYPGGDKDALKQTMLDHEAVFKHQVFELHRLYKTQRDMMDEIGRKEPHKHRILMETSSSSRPLVSRMPSNDAWKWHKTTFPLVSSEMISSPLSCTKGNGSQAGRIPLQSGCSSKDCEILEFRPSKARKKLFALQLPADQYIDTEEGEQSRDDKTPDIAKYPPKRNDKITSESSLKLNFGGVTKIDCDGDASRFDSCLRNSVGLADLNEPIQVEEAAIPGSVDFKGGAICHTEIKDLDRATNSKSHFLLGLPKEVLQNSQRGSSNGMPSNQHIENRRVGREWLSYMHETGHGLTHLNSFHQGLQSDKSFITSQLTHATLDKVHQPLGILSSDHSRGDLGRERAVGSLGLSARSRDLSCSNHLEPVLISHLSNPYPLVHAADLDNAWTHSISTWGKPNSSLTQKLSSSEAQPPFNSSDTLSKSSQTSAQSQEIFKNKWHLNSSSGSKPVYGSCLPANCNGFYHGLSSGSKDVSTWFPSSGFDYFNCNKYDKVPSERSINYSARNFLKGSDIIDISDDDNKCEGYLEVLPWLKVKPANKNEGISTWRDSNSSELSFLQAASNQFSSRSETVKAPNQIFTQKITIPSCDNEVGAKKNDVGDCQVNGKILGFPIFAHPCTPKTESSSVVSASASIQCPTQHEAVKSERKNGLIDINVACDPESGTQIAADIVVVEKGRDKKAANFRTLIDLNSCASNDEVTLASSIASTSVNVKIAVEINLEVPAVPETEEDILPVEDKKQHKVEQPQDEAVRIAADAIVAISSSDHPNRVEEITCNREAPSKDPLLWFVEVVSSFVNDLERKSGTESRSKHSGYVDLSLSNETDDFEAMTLNLTEITEEEYMPKPLILEIREVEELGTVSLPNRPRRGQARRGRPRRDFQRDILPGLASLSRHEVTEDLQTFGGLMRATGHVWNSGLTRRNGTRSGGTARGRRRSVVDATAAATVTASTGCTPLIHQLNNIEVGLEDRTLTGWGKTPRRPRRQRCPAGNPPLNSFNLIVG</sequence>
<dbReference type="OMA" id="KEQDYLP"/>
<feature type="compositionally biased region" description="Basic and acidic residues" evidence="1">
    <location>
        <begin position="201"/>
        <end position="210"/>
    </location>
</feature>
<organism evidence="2 3">
    <name type="scientific">Actinidia chinensis var. chinensis</name>
    <name type="common">Chinese soft-hair kiwi</name>
    <dbReference type="NCBI Taxonomy" id="1590841"/>
    <lineage>
        <taxon>Eukaryota</taxon>
        <taxon>Viridiplantae</taxon>
        <taxon>Streptophyta</taxon>
        <taxon>Embryophyta</taxon>
        <taxon>Tracheophyta</taxon>
        <taxon>Spermatophyta</taxon>
        <taxon>Magnoliopsida</taxon>
        <taxon>eudicotyledons</taxon>
        <taxon>Gunneridae</taxon>
        <taxon>Pentapetalae</taxon>
        <taxon>asterids</taxon>
        <taxon>Ericales</taxon>
        <taxon>Actinidiaceae</taxon>
        <taxon>Actinidia</taxon>
    </lineage>
</organism>
<dbReference type="InterPro" id="IPR008581">
    <property type="entry name" value="DUF863_pln"/>
</dbReference>
<accession>A0A2R6QQT3</accession>
<dbReference type="PANTHER" id="PTHR33167">
    <property type="entry name" value="TRANSCRIPTION FACTOR, PUTATIVE (DUF863)-RELATED"/>
    <property type="match status" value="1"/>
</dbReference>
<name>A0A2R6QQT3_ACTCC</name>
<evidence type="ECO:0000313" key="2">
    <source>
        <dbReference type="EMBL" id="PSS13482.1"/>
    </source>
</evidence>
<dbReference type="Gramene" id="PSS13482">
    <property type="protein sequence ID" value="PSS13482"/>
    <property type="gene ID" value="CEY00_Acc14092"/>
</dbReference>
<dbReference type="InParanoid" id="A0A2R6QQT3"/>
<keyword evidence="3" id="KW-1185">Reference proteome</keyword>
<dbReference type="Proteomes" id="UP000241394">
    <property type="component" value="Chromosome LG13"/>
</dbReference>
<feature type="region of interest" description="Disordered" evidence="1">
    <location>
        <begin position="195"/>
        <end position="222"/>
    </location>
</feature>
<dbReference type="EMBL" id="NKQK01000013">
    <property type="protein sequence ID" value="PSS13482.1"/>
    <property type="molecule type" value="Genomic_DNA"/>
</dbReference>
<reference evidence="3" key="2">
    <citation type="journal article" date="2018" name="BMC Genomics">
        <title>A manually annotated Actinidia chinensis var. chinensis (kiwifruit) genome highlights the challenges associated with draft genomes and gene prediction in plants.</title>
        <authorList>
            <person name="Pilkington S.M."/>
            <person name="Crowhurst R."/>
            <person name="Hilario E."/>
            <person name="Nardozza S."/>
            <person name="Fraser L."/>
            <person name="Peng Y."/>
            <person name="Gunaseelan K."/>
            <person name="Simpson R."/>
            <person name="Tahir J."/>
            <person name="Deroles S.C."/>
            <person name="Templeton K."/>
            <person name="Luo Z."/>
            <person name="Davy M."/>
            <person name="Cheng C."/>
            <person name="McNeilage M."/>
            <person name="Scaglione D."/>
            <person name="Liu Y."/>
            <person name="Zhang Q."/>
            <person name="Datson P."/>
            <person name="De Silva N."/>
            <person name="Gardiner S.E."/>
            <person name="Bassett H."/>
            <person name="Chagne D."/>
            <person name="McCallum J."/>
            <person name="Dzierzon H."/>
            <person name="Deng C."/>
            <person name="Wang Y.Y."/>
            <person name="Barron L."/>
            <person name="Manako K."/>
            <person name="Bowen J."/>
            <person name="Foster T.M."/>
            <person name="Erridge Z.A."/>
            <person name="Tiffin H."/>
            <person name="Waite C.N."/>
            <person name="Davies K.M."/>
            <person name="Grierson E.P."/>
            <person name="Laing W.A."/>
            <person name="Kirk R."/>
            <person name="Chen X."/>
            <person name="Wood M."/>
            <person name="Montefiori M."/>
            <person name="Brummell D.A."/>
            <person name="Schwinn K.E."/>
            <person name="Catanach A."/>
            <person name="Fullerton C."/>
            <person name="Li D."/>
            <person name="Meiyalaghan S."/>
            <person name="Nieuwenhuizen N."/>
            <person name="Read N."/>
            <person name="Prakash R."/>
            <person name="Hunter D."/>
            <person name="Zhang H."/>
            <person name="McKenzie M."/>
            <person name="Knabel M."/>
            <person name="Harris A."/>
            <person name="Allan A.C."/>
            <person name="Gleave A."/>
            <person name="Chen A."/>
            <person name="Janssen B.J."/>
            <person name="Plunkett B."/>
            <person name="Ampomah-Dwamena C."/>
            <person name="Voogd C."/>
            <person name="Leif D."/>
            <person name="Lafferty D."/>
            <person name="Souleyre E.J.F."/>
            <person name="Varkonyi-Gasic E."/>
            <person name="Gambi F."/>
            <person name="Hanley J."/>
            <person name="Yao J.L."/>
            <person name="Cheung J."/>
            <person name="David K.M."/>
            <person name="Warren B."/>
            <person name="Marsh K."/>
            <person name="Snowden K.C."/>
            <person name="Lin-Wang K."/>
            <person name="Brian L."/>
            <person name="Martinez-Sanchez M."/>
            <person name="Wang M."/>
            <person name="Ileperuma N."/>
            <person name="Macnee N."/>
            <person name="Campin R."/>
            <person name="McAtee P."/>
            <person name="Drummond R.S.M."/>
            <person name="Espley R.V."/>
            <person name="Ireland H.S."/>
            <person name="Wu R."/>
            <person name="Atkinson R.G."/>
            <person name="Karunairetnam S."/>
            <person name="Bulley S."/>
            <person name="Chunkath S."/>
            <person name="Hanley Z."/>
            <person name="Storey R."/>
            <person name="Thrimawithana A.H."/>
            <person name="Thomson S."/>
            <person name="David C."/>
            <person name="Testolin R."/>
            <person name="Huang H."/>
            <person name="Hellens R.P."/>
            <person name="Schaffer R.J."/>
        </authorList>
    </citation>
    <scope>NUCLEOTIDE SEQUENCE [LARGE SCALE GENOMIC DNA]</scope>
    <source>
        <strain evidence="3">cv. Red5</strain>
    </source>
</reference>
<gene>
    <name evidence="2" type="ORF">CEY00_Acc14092</name>
</gene>